<dbReference type="RefSeq" id="XP_019863112.1">
    <property type="nucleotide sequence ID" value="XM_020007553.1"/>
</dbReference>
<feature type="region of interest" description="Disordered" evidence="1">
    <location>
        <begin position="115"/>
        <end position="152"/>
    </location>
</feature>
<evidence type="ECO:0000313" key="3">
    <source>
        <dbReference type="Proteomes" id="UP000007879"/>
    </source>
</evidence>
<evidence type="ECO:0000256" key="1">
    <source>
        <dbReference type="SAM" id="MobiDB-lite"/>
    </source>
</evidence>
<evidence type="ECO:0000313" key="2">
    <source>
        <dbReference type="EnsemblMetazoa" id="XP_019863112.1"/>
    </source>
</evidence>
<reference evidence="2" key="2">
    <citation type="submission" date="2024-06" db="UniProtKB">
        <authorList>
            <consortium name="EnsemblMetazoa"/>
        </authorList>
    </citation>
    <scope>IDENTIFICATION</scope>
</reference>
<sequence>MLIGTALDVQVDDLLPTPMAASDKLILVFQRWIDSNKGVTWRKVLQICEDYPDKFVKAKADLESFLSFDRAYHKYDLHLKDDTSAKAEEFDKEKNWLEESEVKLKVTDTMHDAGADSSQHLLNEPPPEKATDSTQEIESTVATATETDEIDTESTVATATVTNEIDTESKEIRFSFINC</sequence>
<organism evidence="2 3">
    <name type="scientific">Amphimedon queenslandica</name>
    <name type="common">Sponge</name>
    <dbReference type="NCBI Taxonomy" id="400682"/>
    <lineage>
        <taxon>Eukaryota</taxon>
        <taxon>Metazoa</taxon>
        <taxon>Porifera</taxon>
        <taxon>Demospongiae</taxon>
        <taxon>Heteroscleromorpha</taxon>
        <taxon>Haplosclerida</taxon>
        <taxon>Niphatidae</taxon>
        <taxon>Amphimedon</taxon>
    </lineage>
</organism>
<proteinExistence type="predicted"/>
<dbReference type="GeneID" id="109591968"/>
<name>A0AAN0K1S3_AMPQE</name>
<evidence type="ECO:0008006" key="4">
    <source>
        <dbReference type="Google" id="ProtNLM"/>
    </source>
</evidence>
<dbReference type="KEGG" id="aqu:109591968"/>
<reference evidence="3" key="1">
    <citation type="journal article" date="2010" name="Nature">
        <title>The Amphimedon queenslandica genome and the evolution of animal complexity.</title>
        <authorList>
            <person name="Srivastava M."/>
            <person name="Simakov O."/>
            <person name="Chapman J."/>
            <person name="Fahey B."/>
            <person name="Gauthier M.E."/>
            <person name="Mitros T."/>
            <person name="Richards G.S."/>
            <person name="Conaco C."/>
            <person name="Dacre M."/>
            <person name="Hellsten U."/>
            <person name="Larroux C."/>
            <person name="Putnam N.H."/>
            <person name="Stanke M."/>
            <person name="Adamska M."/>
            <person name="Darling A."/>
            <person name="Degnan S.M."/>
            <person name="Oakley T.H."/>
            <person name="Plachetzki D.C."/>
            <person name="Zhai Y."/>
            <person name="Adamski M."/>
            <person name="Calcino A."/>
            <person name="Cummins S.F."/>
            <person name="Goodstein D.M."/>
            <person name="Harris C."/>
            <person name="Jackson D.J."/>
            <person name="Leys S.P."/>
            <person name="Shu S."/>
            <person name="Woodcroft B.J."/>
            <person name="Vervoort M."/>
            <person name="Kosik K.S."/>
            <person name="Manning G."/>
            <person name="Degnan B.M."/>
            <person name="Rokhsar D.S."/>
        </authorList>
    </citation>
    <scope>NUCLEOTIDE SEQUENCE [LARGE SCALE GENOMIC DNA]</scope>
</reference>
<dbReference type="EnsemblMetazoa" id="XM_020007553.1">
    <property type="protein sequence ID" value="XP_019863112.1"/>
    <property type="gene ID" value="LOC109591968"/>
</dbReference>
<dbReference type="AlphaFoldDB" id="A0AAN0K1S3"/>
<keyword evidence="3" id="KW-1185">Reference proteome</keyword>
<protein>
    <recommendedName>
        <fullName evidence="4">Death domain-containing protein</fullName>
    </recommendedName>
</protein>
<dbReference type="Proteomes" id="UP000007879">
    <property type="component" value="Unassembled WGS sequence"/>
</dbReference>
<accession>A0AAN0K1S3</accession>